<proteinExistence type="inferred from homology"/>
<evidence type="ECO:0000313" key="11">
    <source>
        <dbReference type="EMBL" id="EFA78375.1"/>
    </source>
</evidence>
<dbReference type="GeneID" id="31364502"/>
<dbReference type="GO" id="GO:0031965">
    <property type="term" value="C:nuclear membrane"/>
    <property type="evidence" value="ECO:0007669"/>
    <property type="project" value="UniProtKB-UniRule"/>
</dbReference>
<comment type="function">
    <text evidence="9">Functions as a component of the nuclear pore complex (NPC).</text>
</comment>
<comment type="caution">
    <text evidence="11">The sequence shown here is derived from an EMBL/GenBank/DDBJ whole genome shotgun (WGS) entry which is preliminary data.</text>
</comment>
<comment type="subcellular location">
    <subcellularLocation>
        <location evidence="1 9">Nucleus</location>
        <location evidence="1 9">Nuclear pore complex</location>
    </subcellularLocation>
</comment>
<evidence type="ECO:0000256" key="4">
    <source>
        <dbReference type="ARBA" id="ARBA00022816"/>
    </source>
</evidence>
<evidence type="ECO:0000256" key="10">
    <source>
        <dbReference type="SAM" id="MobiDB-lite"/>
    </source>
</evidence>
<reference evidence="11 12" key="1">
    <citation type="journal article" date="2011" name="Genome Res.">
        <title>Phylogeny-wide analysis of social amoeba genomes highlights ancient origins for complex intercellular communication.</title>
        <authorList>
            <person name="Heidel A.J."/>
            <person name="Lawal H.M."/>
            <person name="Felder M."/>
            <person name="Schilde C."/>
            <person name="Helps N.R."/>
            <person name="Tunggal B."/>
            <person name="Rivero F."/>
            <person name="John U."/>
            <person name="Schleicher M."/>
            <person name="Eichinger L."/>
            <person name="Platzer M."/>
            <person name="Noegel A.A."/>
            <person name="Schaap P."/>
            <person name="Gloeckner G."/>
        </authorList>
    </citation>
    <scope>NUCLEOTIDE SEQUENCE [LARGE SCALE GENOMIC DNA]</scope>
    <source>
        <strain evidence="12">ATCC 26659 / Pp 5 / PN500</strain>
    </source>
</reference>
<evidence type="ECO:0000256" key="3">
    <source>
        <dbReference type="ARBA" id="ARBA00022448"/>
    </source>
</evidence>
<keyword evidence="9" id="KW-0472">Membrane</keyword>
<evidence type="ECO:0000256" key="8">
    <source>
        <dbReference type="ARBA" id="ARBA00023242"/>
    </source>
</evidence>
<dbReference type="PANTHER" id="PTHR13373:SF21">
    <property type="entry name" value="NUCLEAR PORE COMPLEX PROTEIN NUP85"/>
    <property type="match status" value="1"/>
</dbReference>
<dbReference type="GO" id="GO:0031080">
    <property type="term" value="C:nuclear pore outer ring"/>
    <property type="evidence" value="ECO:0007669"/>
    <property type="project" value="TreeGrafter"/>
</dbReference>
<evidence type="ECO:0000256" key="1">
    <source>
        <dbReference type="ARBA" id="ARBA00004567"/>
    </source>
</evidence>
<gene>
    <name evidence="11" type="primary">nup85</name>
    <name evidence="11" type="ORF">PPL_09026</name>
</gene>
<dbReference type="Pfam" id="PF07575">
    <property type="entry name" value="Nucleopor_Nup85"/>
    <property type="match status" value="1"/>
</dbReference>
<dbReference type="EMBL" id="ADBJ01000038">
    <property type="protein sequence ID" value="EFA78375.1"/>
    <property type="molecule type" value="Genomic_DNA"/>
</dbReference>
<dbReference type="FunCoup" id="D3BKE5">
    <property type="interactions" value="393"/>
</dbReference>
<evidence type="ECO:0000256" key="5">
    <source>
        <dbReference type="ARBA" id="ARBA00022927"/>
    </source>
</evidence>
<dbReference type="GO" id="GO:0006406">
    <property type="term" value="P:mRNA export from nucleus"/>
    <property type="evidence" value="ECO:0007669"/>
    <property type="project" value="TreeGrafter"/>
</dbReference>
<evidence type="ECO:0000256" key="6">
    <source>
        <dbReference type="ARBA" id="ARBA00023010"/>
    </source>
</evidence>
<dbReference type="Proteomes" id="UP000001396">
    <property type="component" value="Unassembled WGS sequence"/>
</dbReference>
<comment type="subunit">
    <text evidence="9">Component of the nuclear pore complex (NPC).</text>
</comment>
<dbReference type="InterPro" id="IPR011502">
    <property type="entry name" value="Nucleoporin_Nup85"/>
</dbReference>
<dbReference type="InParanoid" id="D3BKE5"/>
<dbReference type="GO" id="GO:0045893">
    <property type="term" value="P:positive regulation of DNA-templated transcription"/>
    <property type="evidence" value="ECO:0007669"/>
    <property type="project" value="TreeGrafter"/>
</dbReference>
<dbReference type="RefSeq" id="XP_020430500.1">
    <property type="nucleotide sequence ID" value="XM_020579825.1"/>
</dbReference>
<sequence>MYSHFKTLQSIDDNGSDSMIPDERVREISAISNRYQSVLLATIDQIQKSLDSGNYLDYDDSSQQRENPFDEDLVIKEKTRIVEIMKESKESKIELIIFCGSVNSIYPLLCAKVSRELGIKCNLIARESLYEVKPQYQMALKGIQSMLTILTPSQYSQRIKYIEDKYQSSSSSQSNNITYVECDDLYQKYKYEYDNLQVLSIIWKIAHLFYFSPAISPYQLIECLHFDRQSLHSQFVAMTSMSVLETDEGYQYKHFAEISPLANIRDNLIVDYAQYLASDQSLVEVACNYLLYTKNGPFIIDQIIQRQPISSEKQALKLLEYCQSQDTQRFIYRMLSMEDYKNQRYASALSWLMKGKDSERISQLSTYLLNEKLDSNLLDDLQSLVETKLNEIQYYRELDFLIKYKELITLWKNFDDYSKCFCGMLRDKVVPKPFWIRLLLDIVPLLESSKKVYFGYDDTILLLNCLEEICSPHLIDQYLEGVSDSEIQTLRLALARNVSKSFIFANHHSNISNSLTTINNTTAMITPYSPSKFQQQSSSSPLQLNNGYHATATSSSTTPTNIINSTIFTMNK</sequence>
<dbReference type="STRING" id="670386.D3BKE5"/>
<comment type="similarity">
    <text evidence="2 9">Belongs to the nucleoporin Nup85 family.</text>
</comment>
<keyword evidence="12" id="KW-1185">Reference proteome</keyword>
<dbReference type="GO" id="GO:0017056">
    <property type="term" value="F:structural constituent of nuclear pore"/>
    <property type="evidence" value="ECO:0007669"/>
    <property type="project" value="TreeGrafter"/>
</dbReference>
<organism evidence="11 12">
    <name type="scientific">Heterostelium pallidum (strain ATCC 26659 / Pp 5 / PN500)</name>
    <name type="common">Cellular slime mold</name>
    <name type="synonym">Polysphondylium pallidum</name>
    <dbReference type="NCBI Taxonomy" id="670386"/>
    <lineage>
        <taxon>Eukaryota</taxon>
        <taxon>Amoebozoa</taxon>
        <taxon>Evosea</taxon>
        <taxon>Eumycetozoa</taxon>
        <taxon>Dictyostelia</taxon>
        <taxon>Acytosteliales</taxon>
        <taxon>Acytosteliaceae</taxon>
        <taxon>Heterostelium</taxon>
    </lineage>
</organism>
<evidence type="ECO:0000313" key="12">
    <source>
        <dbReference type="Proteomes" id="UP000001396"/>
    </source>
</evidence>
<keyword evidence="7 9" id="KW-0906">Nuclear pore complex</keyword>
<keyword evidence="6 9" id="KW-0811">Translocation</keyword>
<dbReference type="PANTHER" id="PTHR13373">
    <property type="entry name" value="FROUNT PROTEIN-RELATED"/>
    <property type="match status" value="1"/>
</dbReference>
<evidence type="ECO:0000256" key="7">
    <source>
        <dbReference type="ARBA" id="ARBA00023132"/>
    </source>
</evidence>
<keyword evidence="3 9" id="KW-0813">Transport</keyword>
<accession>D3BKE5</accession>
<evidence type="ECO:0000256" key="9">
    <source>
        <dbReference type="RuleBase" id="RU365073"/>
    </source>
</evidence>
<dbReference type="GO" id="GO:0006606">
    <property type="term" value="P:protein import into nucleus"/>
    <property type="evidence" value="ECO:0007669"/>
    <property type="project" value="TreeGrafter"/>
</dbReference>
<feature type="region of interest" description="Disordered" evidence="10">
    <location>
        <begin position="530"/>
        <end position="556"/>
    </location>
</feature>
<keyword evidence="8 9" id="KW-0539">Nucleus</keyword>
<keyword evidence="5 9" id="KW-0653">Protein transport</keyword>
<protein>
    <recommendedName>
        <fullName evidence="9">Nuclear pore complex protein Nup85</fullName>
    </recommendedName>
</protein>
<evidence type="ECO:0000256" key="2">
    <source>
        <dbReference type="ARBA" id="ARBA00005573"/>
    </source>
</evidence>
<dbReference type="AlphaFoldDB" id="D3BKE5"/>
<keyword evidence="4 9" id="KW-0509">mRNA transport</keyword>
<name>D3BKE5_HETP5</name>